<dbReference type="Pfam" id="PF00917">
    <property type="entry name" value="MATH"/>
    <property type="match status" value="1"/>
</dbReference>
<dbReference type="InterPro" id="IPR008974">
    <property type="entry name" value="TRAF-like"/>
</dbReference>
<dbReference type="Gene3D" id="2.60.210.10">
    <property type="entry name" value="Apoptosis, Tumor Necrosis Factor Receptor Associated Protein 2, Chain A"/>
    <property type="match status" value="1"/>
</dbReference>
<dbReference type="Proteomes" id="UP001432322">
    <property type="component" value="Unassembled WGS sequence"/>
</dbReference>
<gene>
    <name evidence="2" type="ORF">PFISCL1PPCAC_24514</name>
</gene>
<dbReference type="PROSITE" id="PS50097">
    <property type="entry name" value="BTB"/>
    <property type="match status" value="1"/>
</dbReference>
<sequence>MSSIPDLIIPMSFDGVSKLSFIQGASKTFYAKDLPWRVMVRTYKDCKDIVLFLFCNFDDTYMTAWSCDLSIDTVIINSHGDDKVLKNRYKFEYNKLPPCKQIIDWNELSDPEKGFMKDDRLVIETRLYIKKTSGVRKLNLIDFTKPVKGQNIVILEVEGKKLHLSRDFLSIHSPVFAAMFTKGLDEQKKKGITLNDVKYEEFVDLLNVIYPTLIEINRQTFRHILDLADQFNVECALYRVESYLMKSEKYSFLSKMVFADQYGLDALLDHTLDLCTDIETIKDLKPAAEYDNFSDKTKAAICDRMMDLCTCGDQK</sequence>
<dbReference type="PANTHER" id="PTHR47022:SF1">
    <property type="entry name" value="BTB AND MATH DOMAIN-CONTAINING PROTEIN 36-RELATED"/>
    <property type="match status" value="1"/>
</dbReference>
<evidence type="ECO:0000313" key="2">
    <source>
        <dbReference type="EMBL" id="GMT33217.1"/>
    </source>
</evidence>
<keyword evidence="3" id="KW-1185">Reference proteome</keyword>
<reference evidence="2" key="1">
    <citation type="submission" date="2023-10" db="EMBL/GenBank/DDBJ databases">
        <title>Genome assembly of Pristionchus species.</title>
        <authorList>
            <person name="Yoshida K."/>
            <person name="Sommer R.J."/>
        </authorList>
    </citation>
    <scope>NUCLEOTIDE SEQUENCE</scope>
    <source>
        <strain evidence="2">RS5133</strain>
    </source>
</reference>
<evidence type="ECO:0000313" key="3">
    <source>
        <dbReference type="Proteomes" id="UP001432322"/>
    </source>
</evidence>
<dbReference type="PANTHER" id="PTHR47022">
    <property type="entry name" value="BTB AND MATH DOMAIN-CONTAINING PROTEIN 36-RELATED"/>
    <property type="match status" value="1"/>
</dbReference>
<organism evidence="2 3">
    <name type="scientific">Pristionchus fissidentatus</name>
    <dbReference type="NCBI Taxonomy" id="1538716"/>
    <lineage>
        <taxon>Eukaryota</taxon>
        <taxon>Metazoa</taxon>
        <taxon>Ecdysozoa</taxon>
        <taxon>Nematoda</taxon>
        <taxon>Chromadorea</taxon>
        <taxon>Rhabditida</taxon>
        <taxon>Rhabditina</taxon>
        <taxon>Diplogasteromorpha</taxon>
        <taxon>Diplogasteroidea</taxon>
        <taxon>Neodiplogasteridae</taxon>
        <taxon>Pristionchus</taxon>
    </lineage>
</organism>
<dbReference type="SUPFAM" id="SSF54695">
    <property type="entry name" value="POZ domain"/>
    <property type="match status" value="1"/>
</dbReference>
<name>A0AAV5WMJ7_9BILA</name>
<dbReference type="AlphaFoldDB" id="A0AAV5WMJ7"/>
<dbReference type="InterPro" id="IPR002083">
    <property type="entry name" value="MATH/TRAF_dom"/>
</dbReference>
<dbReference type="SMART" id="SM00225">
    <property type="entry name" value="BTB"/>
    <property type="match status" value="1"/>
</dbReference>
<evidence type="ECO:0000259" key="1">
    <source>
        <dbReference type="PROSITE" id="PS50097"/>
    </source>
</evidence>
<dbReference type="Gene3D" id="3.30.710.10">
    <property type="entry name" value="Potassium Channel Kv1.1, Chain A"/>
    <property type="match status" value="1"/>
</dbReference>
<dbReference type="Pfam" id="PF00651">
    <property type="entry name" value="BTB"/>
    <property type="match status" value="1"/>
</dbReference>
<comment type="caution">
    <text evidence="2">The sequence shown here is derived from an EMBL/GenBank/DDBJ whole genome shotgun (WGS) entry which is preliminary data.</text>
</comment>
<dbReference type="EMBL" id="BTSY01000006">
    <property type="protein sequence ID" value="GMT33217.1"/>
    <property type="molecule type" value="Genomic_DNA"/>
</dbReference>
<proteinExistence type="predicted"/>
<dbReference type="InterPro" id="IPR000210">
    <property type="entry name" value="BTB/POZ_dom"/>
</dbReference>
<dbReference type="InterPro" id="IPR011333">
    <property type="entry name" value="SKP1/BTB/POZ_sf"/>
</dbReference>
<protein>
    <recommendedName>
        <fullName evidence="1">BTB domain-containing protein</fullName>
    </recommendedName>
</protein>
<feature type="domain" description="BTB" evidence="1">
    <location>
        <begin position="151"/>
        <end position="218"/>
    </location>
</feature>
<dbReference type="CDD" id="cd18186">
    <property type="entry name" value="BTB_POZ_ZBTB_KLHL-like"/>
    <property type="match status" value="1"/>
</dbReference>
<dbReference type="SUPFAM" id="SSF49599">
    <property type="entry name" value="TRAF domain-like"/>
    <property type="match status" value="1"/>
</dbReference>
<accession>A0AAV5WMJ7</accession>